<reference evidence="2" key="2">
    <citation type="submission" date="2022-06" db="UniProtKB">
        <authorList>
            <consortium name="EnsemblMetazoa"/>
        </authorList>
    </citation>
    <scope>IDENTIFICATION</scope>
    <source>
        <strain evidence="2">DF5081</strain>
    </source>
</reference>
<feature type="compositionally biased region" description="Basic and acidic residues" evidence="1">
    <location>
        <begin position="1"/>
        <end position="16"/>
    </location>
</feature>
<dbReference type="EnsemblMetazoa" id="CJA28246.1">
    <property type="protein sequence ID" value="CJA28246.1"/>
    <property type="gene ID" value="WBGene00183820"/>
</dbReference>
<feature type="region of interest" description="Disordered" evidence="1">
    <location>
        <begin position="72"/>
        <end position="95"/>
    </location>
</feature>
<evidence type="ECO:0000313" key="3">
    <source>
        <dbReference type="Proteomes" id="UP000005237"/>
    </source>
</evidence>
<evidence type="ECO:0000256" key="1">
    <source>
        <dbReference type="SAM" id="MobiDB-lite"/>
    </source>
</evidence>
<protein>
    <submittedName>
        <fullName evidence="2">Uncharacterized protein</fullName>
    </submittedName>
</protein>
<accession>A0A8R1IFP0</accession>
<dbReference type="Proteomes" id="UP000005237">
    <property type="component" value="Unassembled WGS sequence"/>
</dbReference>
<dbReference type="AlphaFoldDB" id="A0A8R1IFP0"/>
<name>A0A8R1IFP0_CAEJA</name>
<proteinExistence type="predicted"/>
<evidence type="ECO:0000313" key="2">
    <source>
        <dbReference type="EnsemblMetazoa" id="CJA28246.1"/>
    </source>
</evidence>
<keyword evidence="3" id="KW-1185">Reference proteome</keyword>
<sequence>MHPDHHQPSHEPRDIESTYGKILTTIQTNLRSQPKTTPDPMCKISETLPHPQQASNIRAKPSQSEQRYIHLKPSRMAERDPPEAVRPAPEPNELTGHTLFYFDFTMEK</sequence>
<organism evidence="2 3">
    <name type="scientific">Caenorhabditis japonica</name>
    <dbReference type="NCBI Taxonomy" id="281687"/>
    <lineage>
        <taxon>Eukaryota</taxon>
        <taxon>Metazoa</taxon>
        <taxon>Ecdysozoa</taxon>
        <taxon>Nematoda</taxon>
        <taxon>Chromadorea</taxon>
        <taxon>Rhabditida</taxon>
        <taxon>Rhabditina</taxon>
        <taxon>Rhabditomorpha</taxon>
        <taxon>Rhabditoidea</taxon>
        <taxon>Rhabditidae</taxon>
        <taxon>Peloderinae</taxon>
        <taxon>Caenorhabditis</taxon>
    </lineage>
</organism>
<reference evidence="3" key="1">
    <citation type="submission" date="2010-08" db="EMBL/GenBank/DDBJ databases">
        <authorList>
            <consortium name="Caenorhabditis japonica Sequencing Consortium"/>
            <person name="Wilson R.K."/>
        </authorList>
    </citation>
    <scope>NUCLEOTIDE SEQUENCE [LARGE SCALE GENOMIC DNA]</scope>
    <source>
        <strain evidence="3">DF5081</strain>
    </source>
</reference>
<feature type="region of interest" description="Disordered" evidence="1">
    <location>
        <begin position="1"/>
        <end position="21"/>
    </location>
</feature>